<dbReference type="KEGG" id="tva:4774177"/>
<keyword evidence="1" id="KW-0175">Coiled coil</keyword>
<dbReference type="VEuPathDB" id="TrichDB:TVAGG3_1037930"/>
<protein>
    <submittedName>
        <fullName evidence="2">Uncharacterized protein</fullName>
    </submittedName>
</protein>
<reference evidence="2" key="1">
    <citation type="submission" date="2006-10" db="EMBL/GenBank/DDBJ databases">
        <authorList>
            <person name="Amadeo P."/>
            <person name="Zhao Q."/>
            <person name="Wortman J."/>
            <person name="Fraser-Liggett C."/>
            <person name="Carlton J."/>
        </authorList>
    </citation>
    <scope>NUCLEOTIDE SEQUENCE</scope>
    <source>
        <strain evidence="2">G3</strain>
    </source>
</reference>
<accession>A2DTM5</accession>
<dbReference type="VEuPathDB" id="TrichDB:TVAG_340660"/>
<evidence type="ECO:0000313" key="2">
    <source>
        <dbReference type="EMBL" id="EAY16172.1"/>
    </source>
</evidence>
<dbReference type="AlphaFoldDB" id="A2DTM5"/>
<organism evidence="2 3">
    <name type="scientific">Trichomonas vaginalis (strain ATCC PRA-98 / G3)</name>
    <dbReference type="NCBI Taxonomy" id="412133"/>
    <lineage>
        <taxon>Eukaryota</taxon>
        <taxon>Metamonada</taxon>
        <taxon>Parabasalia</taxon>
        <taxon>Trichomonadida</taxon>
        <taxon>Trichomonadidae</taxon>
        <taxon>Trichomonas</taxon>
    </lineage>
</organism>
<evidence type="ECO:0000313" key="3">
    <source>
        <dbReference type="Proteomes" id="UP000001542"/>
    </source>
</evidence>
<dbReference type="Gene3D" id="1.25.10.10">
    <property type="entry name" value="Leucine-rich Repeat Variant"/>
    <property type="match status" value="1"/>
</dbReference>
<name>A2DTM5_TRIV3</name>
<evidence type="ECO:0000256" key="1">
    <source>
        <dbReference type="SAM" id="Coils"/>
    </source>
</evidence>
<dbReference type="Proteomes" id="UP000001542">
    <property type="component" value="Unassembled WGS sequence"/>
</dbReference>
<dbReference type="RefSeq" id="XP_001328395.1">
    <property type="nucleotide sequence ID" value="XM_001328360.1"/>
</dbReference>
<keyword evidence="3" id="KW-1185">Reference proteome</keyword>
<dbReference type="EMBL" id="DS113245">
    <property type="protein sequence ID" value="EAY16172.1"/>
    <property type="molecule type" value="Genomic_DNA"/>
</dbReference>
<feature type="coiled-coil region" evidence="1">
    <location>
        <begin position="14"/>
        <end position="48"/>
    </location>
</feature>
<dbReference type="SMR" id="A2DTM5"/>
<dbReference type="InterPro" id="IPR011989">
    <property type="entry name" value="ARM-like"/>
</dbReference>
<reference evidence="2" key="2">
    <citation type="journal article" date="2007" name="Science">
        <title>Draft genome sequence of the sexually transmitted pathogen Trichomonas vaginalis.</title>
        <authorList>
            <person name="Carlton J.M."/>
            <person name="Hirt R.P."/>
            <person name="Silva J.C."/>
            <person name="Delcher A.L."/>
            <person name="Schatz M."/>
            <person name="Zhao Q."/>
            <person name="Wortman J.R."/>
            <person name="Bidwell S.L."/>
            <person name="Alsmark U.C.M."/>
            <person name="Besteiro S."/>
            <person name="Sicheritz-Ponten T."/>
            <person name="Noel C.J."/>
            <person name="Dacks J.B."/>
            <person name="Foster P.G."/>
            <person name="Simillion C."/>
            <person name="Van de Peer Y."/>
            <person name="Miranda-Saavedra D."/>
            <person name="Barton G.J."/>
            <person name="Westrop G.D."/>
            <person name="Mueller S."/>
            <person name="Dessi D."/>
            <person name="Fiori P.L."/>
            <person name="Ren Q."/>
            <person name="Paulsen I."/>
            <person name="Zhang H."/>
            <person name="Bastida-Corcuera F.D."/>
            <person name="Simoes-Barbosa A."/>
            <person name="Brown M.T."/>
            <person name="Hayes R.D."/>
            <person name="Mukherjee M."/>
            <person name="Okumura C.Y."/>
            <person name="Schneider R."/>
            <person name="Smith A.J."/>
            <person name="Vanacova S."/>
            <person name="Villalvazo M."/>
            <person name="Haas B.J."/>
            <person name="Pertea M."/>
            <person name="Feldblyum T.V."/>
            <person name="Utterback T.R."/>
            <person name="Shu C.L."/>
            <person name="Osoegawa K."/>
            <person name="de Jong P.J."/>
            <person name="Hrdy I."/>
            <person name="Horvathova L."/>
            <person name="Zubacova Z."/>
            <person name="Dolezal P."/>
            <person name="Malik S.B."/>
            <person name="Logsdon J.M. Jr."/>
            <person name="Henze K."/>
            <person name="Gupta A."/>
            <person name="Wang C.C."/>
            <person name="Dunne R.L."/>
            <person name="Upcroft J.A."/>
            <person name="Upcroft P."/>
            <person name="White O."/>
            <person name="Salzberg S.L."/>
            <person name="Tang P."/>
            <person name="Chiu C.-H."/>
            <person name="Lee Y.-S."/>
            <person name="Embley T.M."/>
            <person name="Coombs G.H."/>
            <person name="Mottram J.C."/>
            <person name="Tachezy J."/>
            <person name="Fraser-Liggett C.M."/>
            <person name="Johnson P.J."/>
        </authorList>
    </citation>
    <scope>NUCLEOTIDE SEQUENCE [LARGE SCALE GENOMIC DNA]</scope>
    <source>
        <strain evidence="2">G3</strain>
    </source>
</reference>
<dbReference type="SUPFAM" id="SSF48371">
    <property type="entry name" value="ARM repeat"/>
    <property type="match status" value="1"/>
</dbReference>
<dbReference type="InParanoid" id="A2DTM5"/>
<sequence>MDEFDEDEELEETKQKNRSKITKIDGKIEELRKEFKNLIKEVLRLDKDQSQEELFNTIEYLGQFVERNRIFIINFYITNNIHPIFMKIITQDPPDSVLSGIIKIMIPLFQELRENQLDDFLSEENLIIFLRFLDSEDPFSVKRILNFLSVLVRLDQNLRDFIYQYASIQKVNTLCHSIEEKIVEIFCFKYLASVVFLPNFENYLELIGFCFEAYGDLTLESKIFVFELLYNIQSSHKEVLDQIQQIGTEFNPILSTIPENEYSRTYCPYVLFLLIEFIRHFKTNEFLDQTHLIELTRLLDFDNDVRIIELILKVFIEICDDCQNPFTNDQISDLLSLCVDSIRDSTTNVKISASILIGKLFSYASFHHLNFLALSGVANYIAQVLSAANASELVQILKWVHQLLSSKNDPKITQFFAEMLLDDNLLDVLEELEEGDNEEIAKIANLISVEINFPDSNDQEAE</sequence>
<proteinExistence type="predicted"/>
<dbReference type="InterPro" id="IPR016024">
    <property type="entry name" value="ARM-type_fold"/>
</dbReference>
<gene>
    <name evidence="2" type="ORF">TVAG_340660</name>
</gene>